<dbReference type="EMBL" id="JASCZI010030217">
    <property type="protein sequence ID" value="MED6118647.1"/>
    <property type="molecule type" value="Genomic_DNA"/>
</dbReference>
<evidence type="ECO:0000256" key="2">
    <source>
        <dbReference type="SAM" id="Phobius"/>
    </source>
</evidence>
<keyword evidence="4" id="KW-1185">Reference proteome</keyword>
<evidence type="ECO:0000313" key="4">
    <source>
        <dbReference type="Proteomes" id="UP001341840"/>
    </source>
</evidence>
<feature type="transmembrane region" description="Helical" evidence="2">
    <location>
        <begin position="164"/>
        <end position="184"/>
    </location>
</feature>
<organism evidence="3 4">
    <name type="scientific">Stylosanthes scabra</name>
    <dbReference type="NCBI Taxonomy" id="79078"/>
    <lineage>
        <taxon>Eukaryota</taxon>
        <taxon>Viridiplantae</taxon>
        <taxon>Streptophyta</taxon>
        <taxon>Embryophyta</taxon>
        <taxon>Tracheophyta</taxon>
        <taxon>Spermatophyta</taxon>
        <taxon>Magnoliopsida</taxon>
        <taxon>eudicotyledons</taxon>
        <taxon>Gunneridae</taxon>
        <taxon>Pentapetalae</taxon>
        <taxon>rosids</taxon>
        <taxon>fabids</taxon>
        <taxon>Fabales</taxon>
        <taxon>Fabaceae</taxon>
        <taxon>Papilionoideae</taxon>
        <taxon>50 kb inversion clade</taxon>
        <taxon>dalbergioids sensu lato</taxon>
        <taxon>Dalbergieae</taxon>
        <taxon>Pterocarpus clade</taxon>
        <taxon>Stylosanthes</taxon>
    </lineage>
</organism>
<proteinExistence type="predicted"/>
<feature type="region of interest" description="Disordered" evidence="1">
    <location>
        <begin position="1"/>
        <end position="27"/>
    </location>
</feature>
<protein>
    <submittedName>
        <fullName evidence="3">Uncharacterized protein</fullName>
    </submittedName>
</protein>
<sequence>MALRRGSKRSARGEPQPGLANEVGPAAQAGQALQDAEDLYQLDREWHKHWERVLLPRRCAFLMPVPKRLMSFMIEAGFGYAIQLQDFVFDAAHISTFVEHWRPESRRHTLSTSREVSAPSLCRMWRITWVSAWTGILLVVACGIFRLIISSNPPRLRLQHKLCTLRAFATILAVTNKVFIGVLLRIRIHLHRHLWCSNVNGRARYHTDGTSG</sequence>
<accession>A0ABU6R4W8</accession>
<feature type="compositionally biased region" description="Basic residues" evidence="1">
    <location>
        <begin position="1"/>
        <end position="10"/>
    </location>
</feature>
<name>A0ABU6R4W8_9FABA</name>
<reference evidence="3 4" key="1">
    <citation type="journal article" date="2023" name="Plants (Basel)">
        <title>Bridging the Gap: Combining Genomics and Transcriptomics Approaches to Understand Stylosanthes scabra, an Orphan Legume from the Brazilian Caatinga.</title>
        <authorList>
            <person name="Ferreira-Neto J.R.C."/>
            <person name="da Silva M.D."/>
            <person name="Binneck E."/>
            <person name="de Melo N.F."/>
            <person name="da Silva R.H."/>
            <person name="de Melo A.L.T.M."/>
            <person name="Pandolfi V."/>
            <person name="Bustamante F.O."/>
            <person name="Brasileiro-Vidal A.C."/>
            <person name="Benko-Iseppon A.M."/>
        </authorList>
    </citation>
    <scope>NUCLEOTIDE SEQUENCE [LARGE SCALE GENOMIC DNA]</scope>
    <source>
        <tissue evidence="3">Leaves</tissue>
    </source>
</reference>
<feature type="transmembrane region" description="Helical" evidence="2">
    <location>
        <begin position="127"/>
        <end position="149"/>
    </location>
</feature>
<keyword evidence="2" id="KW-0472">Membrane</keyword>
<comment type="caution">
    <text evidence="3">The sequence shown here is derived from an EMBL/GenBank/DDBJ whole genome shotgun (WGS) entry which is preliminary data.</text>
</comment>
<gene>
    <name evidence="3" type="ORF">PIB30_004697</name>
</gene>
<dbReference type="Proteomes" id="UP001341840">
    <property type="component" value="Unassembled WGS sequence"/>
</dbReference>
<keyword evidence="2" id="KW-1133">Transmembrane helix</keyword>
<keyword evidence="2" id="KW-0812">Transmembrane</keyword>
<evidence type="ECO:0000313" key="3">
    <source>
        <dbReference type="EMBL" id="MED6118647.1"/>
    </source>
</evidence>
<evidence type="ECO:0000256" key="1">
    <source>
        <dbReference type="SAM" id="MobiDB-lite"/>
    </source>
</evidence>